<feature type="domain" description="Isopropylmalate dehydrogenase-like" evidence="7">
    <location>
        <begin position="137"/>
        <end position="448"/>
    </location>
</feature>
<dbReference type="InterPro" id="IPR024084">
    <property type="entry name" value="IsoPropMal-DH-like_dom"/>
</dbReference>
<evidence type="ECO:0000256" key="6">
    <source>
        <dbReference type="SAM" id="Phobius"/>
    </source>
</evidence>
<organism evidence="8 9">
    <name type="scientific">Drosophila gunungcola</name>
    <name type="common">fruit fly</name>
    <dbReference type="NCBI Taxonomy" id="103775"/>
    <lineage>
        <taxon>Eukaryota</taxon>
        <taxon>Metazoa</taxon>
        <taxon>Ecdysozoa</taxon>
        <taxon>Arthropoda</taxon>
        <taxon>Hexapoda</taxon>
        <taxon>Insecta</taxon>
        <taxon>Pterygota</taxon>
        <taxon>Neoptera</taxon>
        <taxon>Endopterygota</taxon>
        <taxon>Diptera</taxon>
        <taxon>Brachycera</taxon>
        <taxon>Muscomorpha</taxon>
        <taxon>Ephydroidea</taxon>
        <taxon>Drosophilidae</taxon>
        <taxon>Drosophila</taxon>
        <taxon>Sophophora</taxon>
    </lineage>
</organism>
<keyword evidence="5" id="KW-0496">Mitochondrion</keyword>
<dbReference type="PANTHER" id="PTHR11835:SF60">
    <property type="entry name" value="ISOCITRATE DEHYDROGENASE [NAD] SUBUNIT, MITOCHONDRIAL"/>
    <property type="match status" value="1"/>
</dbReference>
<protein>
    <recommendedName>
        <fullName evidence="7">Isopropylmalate dehydrogenase-like domain-containing protein</fullName>
    </recommendedName>
</protein>
<sequence>MEKYLEPEKTTISPDKDILHPDDAQYIWLPILVLVGILVLAALVYAMSRSRCRFSWECLNRRKAPRGGYINVDEEDSDVPMACGDELGDHRIEASLLSGRLHIQDGYPLLVTKEKSEDVAHTKSALQKKVTYGGRHAVTMLPGGGIGPELMGYVREIFRYCGAPIDFEVIDIDPSTEGNDDLDYAITSIKRNGVALKGNIETKSQTLSEVSRNLDLYVNVVHCKSYPGIPARHHDIDVVLIRQNTDGEYAMLEHESVPGIVESMKVVTVDNAERVARYAFEYARQNNRKKANIMKLSDGLFLEVANRVHKDYPELEHNNMIIDNTCMQSVSNPHQFDVMNMTNLYGTIVSNVLCGLMGGAGLISGRNYGDHYAIFEPGTRNTGTAIAGKNIANPVAMISASIDMLNHLGHKEHANVIQEAVYQTIVNDAIRTPDIGGNHSSTDVVENILKILSAKRVNW</sequence>
<dbReference type="GO" id="GO:0006099">
    <property type="term" value="P:tricarboxylic acid cycle"/>
    <property type="evidence" value="ECO:0007669"/>
    <property type="project" value="UniProtKB-KW"/>
</dbReference>
<evidence type="ECO:0000313" key="8">
    <source>
        <dbReference type="EMBL" id="KAI8046340.1"/>
    </source>
</evidence>
<keyword evidence="6" id="KW-1133">Transmembrane helix</keyword>
<dbReference type="AlphaFoldDB" id="A0A9Q0BWE3"/>
<evidence type="ECO:0000259" key="7">
    <source>
        <dbReference type="SMART" id="SM01329"/>
    </source>
</evidence>
<gene>
    <name evidence="8" type="ORF">M5D96_002542</name>
</gene>
<dbReference type="Proteomes" id="UP001059596">
    <property type="component" value="Chromosome 3R"/>
</dbReference>
<comment type="caution">
    <text evidence="8">The sequence shown here is derived from an EMBL/GenBank/DDBJ whole genome shotgun (WGS) entry which is preliminary data.</text>
</comment>
<keyword evidence="9" id="KW-1185">Reference proteome</keyword>
<evidence type="ECO:0000256" key="1">
    <source>
        <dbReference type="ARBA" id="ARBA00004173"/>
    </source>
</evidence>
<accession>A0A9Q0BWE3</accession>
<dbReference type="FunFam" id="3.40.718.10:FF:000001">
    <property type="entry name" value="Isocitrate dehydrogenase [NAD] subunit, mitochondrial"/>
    <property type="match status" value="1"/>
</dbReference>
<keyword evidence="4" id="KW-0809">Transit peptide</keyword>
<comment type="subcellular location">
    <subcellularLocation>
        <location evidence="1">Mitochondrion</location>
    </subcellularLocation>
</comment>
<dbReference type="Pfam" id="PF00180">
    <property type="entry name" value="Iso_dh"/>
    <property type="match status" value="1"/>
</dbReference>
<dbReference type="SUPFAM" id="SSF53659">
    <property type="entry name" value="Isocitrate/Isopropylmalate dehydrogenase-like"/>
    <property type="match status" value="1"/>
</dbReference>
<keyword evidence="6" id="KW-0812">Transmembrane</keyword>
<keyword evidence="3" id="KW-0816">Tricarboxylic acid cycle</keyword>
<dbReference type="GO" id="GO:0005739">
    <property type="term" value="C:mitochondrion"/>
    <property type="evidence" value="ECO:0007669"/>
    <property type="project" value="UniProtKB-SubCell"/>
</dbReference>
<dbReference type="GO" id="GO:0006102">
    <property type="term" value="P:isocitrate metabolic process"/>
    <property type="evidence" value="ECO:0007669"/>
    <property type="project" value="TreeGrafter"/>
</dbReference>
<dbReference type="EMBL" id="JAMKOV010000001">
    <property type="protein sequence ID" value="KAI8046340.1"/>
    <property type="molecule type" value="Genomic_DNA"/>
</dbReference>
<dbReference type="InterPro" id="IPR004434">
    <property type="entry name" value="Isocitrate_DH_NAD"/>
</dbReference>
<keyword evidence="6" id="KW-0472">Membrane</keyword>
<dbReference type="SMART" id="SM01329">
    <property type="entry name" value="Iso_dh"/>
    <property type="match status" value="1"/>
</dbReference>
<evidence type="ECO:0000256" key="3">
    <source>
        <dbReference type="ARBA" id="ARBA00022532"/>
    </source>
</evidence>
<evidence type="ECO:0000313" key="9">
    <source>
        <dbReference type="Proteomes" id="UP001059596"/>
    </source>
</evidence>
<dbReference type="PANTHER" id="PTHR11835">
    <property type="entry name" value="DECARBOXYLATING DEHYDROGENASES-ISOCITRATE, ISOPROPYLMALATE, TARTRATE"/>
    <property type="match status" value="1"/>
</dbReference>
<evidence type="ECO:0000256" key="4">
    <source>
        <dbReference type="ARBA" id="ARBA00022946"/>
    </source>
</evidence>
<proteinExistence type="inferred from homology"/>
<feature type="transmembrane region" description="Helical" evidence="6">
    <location>
        <begin position="26"/>
        <end position="46"/>
    </location>
</feature>
<dbReference type="NCBIfam" id="TIGR00175">
    <property type="entry name" value="mito_nad_idh"/>
    <property type="match status" value="1"/>
</dbReference>
<dbReference type="Gene3D" id="3.40.718.10">
    <property type="entry name" value="Isopropylmalate Dehydrogenase"/>
    <property type="match status" value="1"/>
</dbReference>
<reference evidence="8" key="1">
    <citation type="journal article" date="2023" name="Genome Biol. Evol.">
        <title>Long-read-based Genome Assembly of Drosophila gunungcola Reveals Fewer Chemosensory Genes in Flower-breeding Species.</title>
        <authorList>
            <person name="Negi A."/>
            <person name="Liao B.Y."/>
            <person name="Yeh S.D."/>
        </authorList>
    </citation>
    <scope>NUCLEOTIDE SEQUENCE</scope>
    <source>
        <strain evidence="8">Sukarami</strain>
    </source>
</reference>
<evidence type="ECO:0000256" key="2">
    <source>
        <dbReference type="ARBA" id="ARBA00007769"/>
    </source>
</evidence>
<name>A0A9Q0BWE3_9MUSC</name>
<evidence type="ECO:0000256" key="5">
    <source>
        <dbReference type="ARBA" id="ARBA00023128"/>
    </source>
</evidence>
<comment type="similarity">
    <text evidence="2">Belongs to the isocitrate and isopropylmalate dehydrogenases family.</text>
</comment>